<dbReference type="NCBIfam" id="TIGR03814">
    <property type="entry name" value="Gln_ase"/>
    <property type="match status" value="1"/>
</dbReference>
<dbReference type="GO" id="GO:0006537">
    <property type="term" value="P:glutamate biosynthetic process"/>
    <property type="evidence" value="ECO:0007669"/>
    <property type="project" value="TreeGrafter"/>
</dbReference>
<dbReference type="PANTHER" id="PTHR12544:SF29">
    <property type="entry name" value="GLUTAMINASE"/>
    <property type="match status" value="1"/>
</dbReference>
<dbReference type="InterPro" id="IPR015868">
    <property type="entry name" value="Glutaminase"/>
</dbReference>
<accession>A0A1I7K6N1</accession>
<keyword evidence="4 6" id="KW-0378">Hydrolase</keyword>
<dbReference type="PANTHER" id="PTHR12544">
    <property type="entry name" value="GLUTAMINASE"/>
    <property type="match status" value="1"/>
</dbReference>
<evidence type="ECO:0000256" key="3">
    <source>
        <dbReference type="ARBA" id="ARBA00012918"/>
    </source>
</evidence>
<reference evidence="8" key="1">
    <citation type="submission" date="2016-10" db="EMBL/GenBank/DDBJ databases">
        <authorList>
            <person name="Varghese N."/>
        </authorList>
    </citation>
    <scope>NUCLEOTIDE SEQUENCE [LARGE SCALE GENOMIC DNA]</scope>
    <source>
        <strain evidence="8">DSM 18820</strain>
    </source>
</reference>
<proteinExistence type="inferred from homology"/>
<evidence type="ECO:0000256" key="6">
    <source>
        <dbReference type="HAMAP-Rule" id="MF_00313"/>
    </source>
</evidence>
<dbReference type="GO" id="GO:0006543">
    <property type="term" value="P:L-glutamine catabolic process"/>
    <property type="evidence" value="ECO:0007669"/>
    <property type="project" value="TreeGrafter"/>
</dbReference>
<dbReference type="FunFam" id="3.40.710.10:FF:000005">
    <property type="entry name" value="Glutaminase"/>
    <property type="match status" value="1"/>
</dbReference>
<dbReference type="EC" id="3.5.1.2" evidence="3 6"/>
<keyword evidence="6" id="KW-0007">Acetylation</keyword>
<dbReference type="Pfam" id="PF04960">
    <property type="entry name" value="Glutaminase"/>
    <property type="match status" value="1"/>
</dbReference>
<feature type="binding site" evidence="6">
    <location>
        <position position="83"/>
    </location>
    <ligand>
        <name>substrate</name>
    </ligand>
</feature>
<dbReference type="STRING" id="388950.GCA_001611675_01033"/>
<dbReference type="InterPro" id="IPR012338">
    <property type="entry name" value="Beta-lactam/transpept-like"/>
</dbReference>
<comment type="similarity">
    <text evidence="1 6">Belongs to the glutaminase family.</text>
</comment>
<keyword evidence="8" id="KW-1185">Reference proteome</keyword>
<sequence length="324" mass="35564">MPGALKQQNHLSKYKMKVGTTDYQKILNQIQQELSQAEVSGKVAAYIPELAKVSPEKFGMHLYNLEGENYCFGNSEERFSIQSISKVFSLALAMKIIDSDLWKRVGVEPSGARFNSLSLLEDNGGIPRNPFINAGALVVADVLVSCFSNPKAAFLSFMHELTGNSTISYDETVAASERSEGYRNFAMANYLKSFGNIKNDVEEVLDFYFHQCSITMSCKELSQAFIVFANKGNLLDTDRQLLTGKQVKRINALMLTCGFYDEAGEFSFEVGLPGKSGVGGGIVAVHPNHYAVAVWSPPLNPKGNSARGMAALERLTTLTGYSIF</sequence>
<feature type="binding site" evidence="6">
    <location>
        <position position="184"/>
    </location>
    <ligand>
        <name>substrate</name>
    </ligand>
</feature>
<comment type="catalytic activity">
    <reaction evidence="5 6">
        <text>L-glutamine + H2O = L-glutamate + NH4(+)</text>
        <dbReference type="Rhea" id="RHEA:15889"/>
        <dbReference type="ChEBI" id="CHEBI:15377"/>
        <dbReference type="ChEBI" id="CHEBI:28938"/>
        <dbReference type="ChEBI" id="CHEBI:29985"/>
        <dbReference type="ChEBI" id="CHEBI:58359"/>
        <dbReference type="EC" id="3.5.1.2"/>
    </reaction>
</comment>
<dbReference type="NCBIfam" id="NF002132">
    <property type="entry name" value="PRK00971.1-1"/>
    <property type="match status" value="1"/>
</dbReference>
<comment type="subunit">
    <text evidence="2 6">Homotetramer.</text>
</comment>
<dbReference type="AlphaFoldDB" id="A0A1I7K6N1"/>
<feature type="binding site" evidence="6">
    <location>
        <position position="208"/>
    </location>
    <ligand>
        <name>substrate</name>
    </ligand>
</feature>
<feature type="binding site" evidence="6">
    <location>
        <position position="177"/>
    </location>
    <ligand>
        <name>substrate</name>
    </ligand>
</feature>
<dbReference type="NCBIfam" id="NF002133">
    <property type="entry name" value="PRK00971.1-2"/>
    <property type="match status" value="1"/>
</dbReference>
<protein>
    <recommendedName>
        <fullName evidence="3 6">Glutaminase</fullName>
        <ecNumber evidence="3 6">3.5.1.2</ecNumber>
    </recommendedName>
</protein>
<evidence type="ECO:0000256" key="4">
    <source>
        <dbReference type="ARBA" id="ARBA00022801"/>
    </source>
</evidence>
<gene>
    <name evidence="6" type="primary">glsA</name>
    <name evidence="7" type="ORF">SAMN04487941_3451</name>
</gene>
<evidence type="ECO:0000313" key="7">
    <source>
        <dbReference type="EMBL" id="SFU93083.1"/>
    </source>
</evidence>
<dbReference type="Gene3D" id="3.40.710.10">
    <property type="entry name" value="DD-peptidase/beta-lactamase superfamily"/>
    <property type="match status" value="1"/>
</dbReference>
<dbReference type="GO" id="GO:0004359">
    <property type="term" value="F:glutaminase activity"/>
    <property type="evidence" value="ECO:0007669"/>
    <property type="project" value="UniProtKB-UniRule"/>
</dbReference>
<feature type="binding site" evidence="6">
    <location>
        <position position="133"/>
    </location>
    <ligand>
        <name>substrate</name>
    </ligand>
</feature>
<organism evidence="7 8">
    <name type="scientific">Pontibacter akesuensis</name>
    <dbReference type="NCBI Taxonomy" id="388950"/>
    <lineage>
        <taxon>Bacteria</taxon>
        <taxon>Pseudomonadati</taxon>
        <taxon>Bacteroidota</taxon>
        <taxon>Cytophagia</taxon>
        <taxon>Cytophagales</taxon>
        <taxon>Hymenobacteraceae</taxon>
        <taxon>Pontibacter</taxon>
    </lineage>
</organism>
<dbReference type="SUPFAM" id="SSF56601">
    <property type="entry name" value="beta-lactamase/transpeptidase-like"/>
    <property type="match status" value="1"/>
</dbReference>
<evidence type="ECO:0000256" key="2">
    <source>
        <dbReference type="ARBA" id="ARBA00011881"/>
    </source>
</evidence>
<feature type="binding site" evidence="6">
    <location>
        <position position="278"/>
    </location>
    <ligand>
        <name>substrate</name>
    </ligand>
</feature>
<evidence type="ECO:0000313" key="8">
    <source>
        <dbReference type="Proteomes" id="UP000182491"/>
    </source>
</evidence>
<evidence type="ECO:0000256" key="1">
    <source>
        <dbReference type="ARBA" id="ARBA00011076"/>
    </source>
</evidence>
<dbReference type="Proteomes" id="UP000182491">
    <property type="component" value="Unassembled WGS sequence"/>
</dbReference>
<name>A0A1I7K6N1_9BACT</name>
<dbReference type="EMBL" id="FPCA01000004">
    <property type="protein sequence ID" value="SFU93083.1"/>
    <property type="molecule type" value="Genomic_DNA"/>
</dbReference>
<feature type="binding site" evidence="6">
    <location>
        <position position="260"/>
    </location>
    <ligand>
        <name>substrate</name>
    </ligand>
</feature>
<evidence type="ECO:0000256" key="5">
    <source>
        <dbReference type="ARBA" id="ARBA00049534"/>
    </source>
</evidence>
<dbReference type="HAMAP" id="MF_00313">
    <property type="entry name" value="Glutaminase"/>
    <property type="match status" value="1"/>
</dbReference>